<evidence type="ECO:0000313" key="2">
    <source>
        <dbReference type="Proteomes" id="UP001060085"/>
    </source>
</evidence>
<keyword evidence="2" id="KW-1185">Reference proteome</keyword>
<name>A0ACC0A8S2_CATRO</name>
<accession>A0ACC0A8S2</accession>
<gene>
    <name evidence="1" type="ORF">M9H77_25150</name>
</gene>
<dbReference type="Proteomes" id="UP001060085">
    <property type="component" value="Linkage Group LG06"/>
</dbReference>
<comment type="caution">
    <text evidence="1">The sequence shown here is derived from an EMBL/GenBank/DDBJ whole genome shotgun (WGS) entry which is preliminary data.</text>
</comment>
<reference evidence="2" key="1">
    <citation type="journal article" date="2023" name="Nat. Plants">
        <title>Single-cell RNA sequencing provides a high-resolution roadmap for understanding the multicellular compartmentation of specialized metabolism.</title>
        <authorList>
            <person name="Sun S."/>
            <person name="Shen X."/>
            <person name="Li Y."/>
            <person name="Li Y."/>
            <person name="Wang S."/>
            <person name="Li R."/>
            <person name="Zhang H."/>
            <person name="Shen G."/>
            <person name="Guo B."/>
            <person name="Wei J."/>
            <person name="Xu J."/>
            <person name="St-Pierre B."/>
            <person name="Chen S."/>
            <person name="Sun C."/>
        </authorList>
    </citation>
    <scope>NUCLEOTIDE SEQUENCE [LARGE SCALE GENOMIC DNA]</scope>
</reference>
<proteinExistence type="predicted"/>
<protein>
    <submittedName>
        <fullName evidence="1">Uncharacterized protein</fullName>
    </submittedName>
</protein>
<dbReference type="EMBL" id="CM044706">
    <property type="protein sequence ID" value="KAI5656357.1"/>
    <property type="molecule type" value="Genomic_DNA"/>
</dbReference>
<evidence type="ECO:0000313" key="1">
    <source>
        <dbReference type="EMBL" id="KAI5656357.1"/>
    </source>
</evidence>
<organism evidence="1 2">
    <name type="scientific">Catharanthus roseus</name>
    <name type="common">Madagascar periwinkle</name>
    <name type="synonym">Vinca rosea</name>
    <dbReference type="NCBI Taxonomy" id="4058"/>
    <lineage>
        <taxon>Eukaryota</taxon>
        <taxon>Viridiplantae</taxon>
        <taxon>Streptophyta</taxon>
        <taxon>Embryophyta</taxon>
        <taxon>Tracheophyta</taxon>
        <taxon>Spermatophyta</taxon>
        <taxon>Magnoliopsida</taxon>
        <taxon>eudicotyledons</taxon>
        <taxon>Gunneridae</taxon>
        <taxon>Pentapetalae</taxon>
        <taxon>asterids</taxon>
        <taxon>lamiids</taxon>
        <taxon>Gentianales</taxon>
        <taxon>Apocynaceae</taxon>
        <taxon>Rauvolfioideae</taxon>
        <taxon>Vinceae</taxon>
        <taxon>Catharanthinae</taxon>
        <taxon>Catharanthus</taxon>
    </lineage>
</organism>
<sequence length="588" mass="66147">MDSQWDIVVDNGSRIVVGSEKKQTSGLLTEVVGATGNKLSIPSDHNSSLFKLGKRNRGHECKTICKSDSKAVILKNYSNFMKSGPPQRLLFRQNGEWIDFPQKILNFVREEFQAKKTAIEVQFDGERGVLDILYMVLVDLKTGLQKPISWIDEAGSCYFPEIFHMNIGVHDYQAEVDGDETAPGIEVQGGNQVKLQLEININGLTSSNLEECVEESNVNFKRVKFAQESMEKETGLPNNDKDNVDSERNLLNRFGDSKFAAEDASKELEAYKFVDMDGVRNMFLMAMKPISNVSICEINKCSSNLMQIRLELFEKQVEITKKYRRNSNLRYAWLPCSKNAVSSILMYGLGHSVPEPKTKYGIGVHLNAVHCANASASYSDVDENGVQHILLCRVILGNVELLHSGSQQSHPSSEKFDSGVDDLENPSHYIIWHMNMNTHIYPEYVVSFRMPPVNKDAEVGEENRLDNSGVTSQEAQGQLLLDQSSVEMGKHDQFNNNSQKEVPGTVLNNPPKGPKSPWMSFASLFQAISEKISSRDMNLVRIHYEMLRCQKLSRDEFITKLRLIVGDQLLKSTVTNLQGKVQPTNARP</sequence>